<dbReference type="GO" id="GO:0000981">
    <property type="term" value="F:DNA-binding transcription factor activity, RNA polymerase II-specific"/>
    <property type="evidence" value="ECO:0007669"/>
    <property type="project" value="InterPro"/>
</dbReference>
<dbReference type="InterPro" id="IPR001138">
    <property type="entry name" value="Zn2Cys6_DnaBD"/>
</dbReference>
<proteinExistence type="predicted"/>
<dbReference type="PANTHER" id="PTHR37534">
    <property type="entry name" value="TRANSCRIPTIONAL ACTIVATOR PROTEIN UGA3"/>
    <property type="match status" value="1"/>
</dbReference>
<dbReference type="VEuPathDB" id="FungiDB:FOXG_10243"/>
<evidence type="ECO:0000256" key="2">
    <source>
        <dbReference type="ARBA" id="ARBA00023242"/>
    </source>
</evidence>
<feature type="compositionally biased region" description="Polar residues" evidence="3">
    <location>
        <begin position="145"/>
        <end position="178"/>
    </location>
</feature>
<dbReference type="VEuPathDB" id="FungiDB:FOZG_14543"/>
<sequence>MGQKRSRSGCWTCRRRHQKCDETRPECLNCRIRGATCGGYDIRLDDFSMHRNGQMVSKVMRTGPRRQNKAVKQQGPRSEVGQHESKRTADSDLAAISVDGNLIPSGESQLHLDDSPVGITDSVIISQLTMNQDVITLTNQAPFVMQHSTTSPSPSSVDRNLNDSLSPGSASAATSEMSNDAGISHQNNKSSTACNTEVSDLRNHLTVSFASSSAETEATVLPAHCGPEDFFVDDAISDSWLRLEDSNDEETSDIRITVESETANRILSRISGTPSVPSSIPDPFDDYLFCHYMQNLSLCLYPMRPDCNPYRDIYGDLAVRSHPLRNTILFASASHLVNLGRLPKFALQPYRKAMRVAFREGIAIETDLEGLAATALLSVVFDVIDTGLDTWSTRLLGCRRLLRNAIDKSNGTNGRFLQCMIVQYNWAATMSRTLLRDVVSQEILDEIGTVIQVPGPDMEVESTQGARIQSLWWHNLPDHTMHLMFREVTDLAAQVHQMKASRNSVDDTLKLMAQAGELVRSLENWTPDVSMVDLEYTDSVEHFNAIWQLGLLCFIHHEIYTLDSIDPRIQKYIAMAIEPLRKLSWLQACLFPLFMLAVHAQTSESRAAIEDSLSMMHTSLAFQTPLTLLLSLKKIWSYSDTYGASASRWRDLVKNTSGEFNILL</sequence>
<dbReference type="VEuPathDB" id="FungiDB:FOC4_g10010258"/>
<reference evidence="5 6" key="1">
    <citation type="journal article" date="2018" name="Sci. Rep.">
        <title>Characterisation of pathogen-specific regions and novel effector candidates in Fusarium oxysporum f. sp. cepae.</title>
        <authorList>
            <person name="Armitage A.D."/>
            <person name="Taylor A."/>
            <person name="Sobczyk M.K."/>
            <person name="Baxter L."/>
            <person name="Greenfield B.P."/>
            <person name="Bates H.J."/>
            <person name="Wilson F."/>
            <person name="Jackson A.C."/>
            <person name="Ott S."/>
            <person name="Harrison R.J."/>
            <person name="Clarkson J.P."/>
        </authorList>
    </citation>
    <scope>NUCLEOTIDE SEQUENCE [LARGE SCALE GENOMIC DNA]</scope>
    <source>
        <strain evidence="5 6">Fo_A28</strain>
    </source>
</reference>
<keyword evidence="2" id="KW-0539">Nucleus</keyword>
<dbReference type="CDD" id="cd00067">
    <property type="entry name" value="GAL4"/>
    <property type="match status" value="1"/>
</dbReference>
<accession>A0A420PUK7</accession>
<feature type="region of interest" description="Disordered" evidence="3">
    <location>
        <begin position="145"/>
        <end position="191"/>
    </location>
</feature>
<feature type="compositionally biased region" description="Basic and acidic residues" evidence="3">
    <location>
        <begin position="80"/>
        <end position="90"/>
    </location>
</feature>
<feature type="domain" description="Zn(2)-C6 fungal-type" evidence="4">
    <location>
        <begin position="9"/>
        <end position="37"/>
    </location>
</feature>
<evidence type="ECO:0000259" key="4">
    <source>
        <dbReference type="PROSITE" id="PS50048"/>
    </source>
</evidence>
<gene>
    <name evidence="5" type="ORF">BFJ68_g14498</name>
</gene>
<dbReference type="Pfam" id="PF00172">
    <property type="entry name" value="Zn_clus"/>
    <property type="match status" value="1"/>
</dbReference>
<evidence type="ECO:0000313" key="5">
    <source>
        <dbReference type="EMBL" id="RKK96236.1"/>
    </source>
</evidence>
<dbReference type="EMBL" id="MRCY01000123">
    <property type="protein sequence ID" value="RKK96236.1"/>
    <property type="molecule type" value="Genomic_DNA"/>
</dbReference>
<evidence type="ECO:0000256" key="1">
    <source>
        <dbReference type="ARBA" id="ARBA00004123"/>
    </source>
</evidence>
<dbReference type="Pfam" id="PF11951">
    <property type="entry name" value="Fungal_trans_2"/>
    <property type="match status" value="1"/>
</dbReference>
<feature type="region of interest" description="Disordered" evidence="3">
    <location>
        <begin position="63"/>
        <end position="91"/>
    </location>
</feature>
<dbReference type="InterPro" id="IPR036864">
    <property type="entry name" value="Zn2-C6_fun-type_DNA-bd_sf"/>
</dbReference>
<evidence type="ECO:0000313" key="6">
    <source>
        <dbReference type="Proteomes" id="UP000285860"/>
    </source>
</evidence>
<dbReference type="PROSITE" id="PS50048">
    <property type="entry name" value="ZN2_CY6_FUNGAL_2"/>
    <property type="match status" value="1"/>
</dbReference>
<dbReference type="Gene3D" id="4.10.240.10">
    <property type="entry name" value="Zn(2)-C6 fungal-type DNA-binding domain"/>
    <property type="match status" value="1"/>
</dbReference>
<dbReference type="GO" id="GO:0008270">
    <property type="term" value="F:zinc ion binding"/>
    <property type="evidence" value="ECO:0007669"/>
    <property type="project" value="InterPro"/>
</dbReference>
<dbReference type="PANTHER" id="PTHR37534:SF46">
    <property type="entry name" value="ZN(II)2CYS6 TRANSCRIPTION FACTOR (EUROFUNG)"/>
    <property type="match status" value="1"/>
</dbReference>
<protein>
    <recommendedName>
        <fullName evidence="4">Zn(2)-C6 fungal-type domain-containing protein</fullName>
    </recommendedName>
</protein>
<comment type="subcellular location">
    <subcellularLocation>
        <location evidence="1">Nucleus</location>
    </subcellularLocation>
</comment>
<dbReference type="Proteomes" id="UP000285860">
    <property type="component" value="Unassembled WGS sequence"/>
</dbReference>
<comment type="caution">
    <text evidence="5">The sequence shown here is derived from an EMBL/GenBank/DDBJ whole genome shotgun (WGS) entry which is preliminary data.</text>
</comment>
<dbReference type="AlphaFoldDB" id="A0A420PUK7"/>
<organism evidence="5 6">
    <name type="scientific">Fusarium oxysporum</name>
    <name type="common">Fusarium vascular wilt</name>
    <dbReference type="NCBI Taxonomy" id="5507"/>
    <lineage>
        <taxon>Eukaryota</taxon>
        <taxon>Fungi</taxon>
        <taxon>Dikarya</taxon>
        <taxon>Ascomycota</taxon>
        <taxon>Pezizomycotina</taxon>
        <taxon>Sordariomycetes</taxon>
        <taxon>Hypocreomycetidae</taxon>
        <taxon>Hypocreales</taxon>
        <taxon>Nectriaceae</taxon>
        <taxon>Fusarium</taxon>
        <taxon>Fusarium oxysporum species complex</taxon>
    </lineage>
</organism>
<dbReference type="VEuPathDB" id="FungiDB:FOC1_g10001210"/>
<dbReference type="SMART" id="SM00066">
    <property type="entry name" value="GAL4"/>
    <property type="match status" value="1"/>
</dbReference>
<evidence type="ECO:0000256" key="3">
    <source>
        <dbReference type="SAM" id="MobiDB-lite"/>
    </source>
</evidence>
<dbReference type="VEuPathDB" id="FungiDB:FOIG_08373"/>
<dbReference type="InterPro" id="IPR021858">
    <property type="entry name" value="Fun_TF"/>
</dbReference>
<dbReference type="PROSITE" id="PS00463">
    <property type="entry name" value="ZN2_CY6_FUNGAL_1"/>
    <property type="match status" value="1"/>
</dbReference>
<dbReference type="VEuPathDB" id="FungiDB:FOMG_15967"/>
<name>A0A420PUK7_FUSOX</name>
<dbReference type="GO" id="GO:0005634">
    <property type="term" value="C:nucleus"/>
    <property type="evidence" value="ECO:0007669"/>
    <property type="project" value="UniProtKB-SubCell"/>
</dbReference>
<dbReference type="SUPFAM" id="SSF57701">
    <property type="entry name" value="Zn2/Cys6 DNA-binding domain"/>
    <property type="match status" value="1"/>
</dbReference>